<proteinExistence type="predicted"/>
<dbReference type="OrthoDB" id="10252017at2759"/>
<gene>
    <name evidence="2" type="ORF">CUNI_LOCUS12352</name>
</gene>
<dbReference type="AlphaFoldDB" id="A0A8S3ZB61"/>
<feature type="non-terminal residue" evidence="2">
    <location>
        <position position="51"/>
    </location>
</feature>
<dbReference type="Gene3D" id="2.170.300.10">
    <property type="entry name" value="Tie2 ligand-binding domain superfamily"/>
    <property type="match status" value="1"/>
</dbReference>
<reference evidence="2" key="1">
    <citation type="submission" date="2021-04" db="EMBL/GenBank/DDBJ databases">
        <authorList>
            <consortium name="Molecular Ecology Group"/>
        </authorList>
    </citation>
    <scope>NUCLEOTIDE SEQUENCE</scope>
</reference>
<dbReference type="Proteomes" id="UP000678393">
    <property type="component" value="Unassembled WGS sequence"/>
</dbReference>
<name>A0A8S3ZB61_9EUPU</name>
<protein>
    <recommendedName>
        <fullName evidence="1">Laminin EGF-like domain-containing protein</fullName>
    </recommendedName>
</protein>
<dbReference type="Pfam" id="PF00053">
    <property type="entry name" value="EGF_laminin"/>
    <property type="match status" value="1"/>
</dbReference>
<evidence type="ECO:0000313" key="2">
    <source>
        <dbReference type="EMBL" id="CAG5126794.1"/>
    </source>
</evidence>
<evidence type="ECO:0000313" key="3">
    <source>
        <dbReference type="Proteomes" id="UP000678393"/>
    </source>
</evidence>
<feature type="non-terminal residue" evidence="2">
    <location>
        <position position="1"/>
    </location>
</feature>
<sequence>CQNGMYGENCSSVCSSTCRERGTSSARRCHHTTGGCLSGCVPGYTGQMCET</sequence>
<keyword evidence="3" id="KW-1185">Reference proteome</keyword>
<organism evidence="2 3">
    <name type="scientific">Candidula unifasciata</name>
    <dbReference type="NCBI Taxonomy" id="100452"/>
    <lineage>
        <taxon>Eukaryota</taxon>
        <taxon>Metazoa</taxon>
        <taxon>Spiralia</taxon>
        <taxon>Lophotrochozoa</taxon>
        <taxon>Mollusca</taxon>
        <taxon>Gastropoda</taxon>
        <taxon>Heterobranchia</taxon>
        <taxon>Euthyneura</taxon>
        <taxon>Panpulmonata</taxon>
        <taxon>Eupulmonata</taxon>
        <taxon>Stylommatophora</taxon>
        <taxon>Helicina</taxon>
        <taxon>Helicoidea</taxon>
        <taxon>Geomitridae</taxon>
        <taxon>Candidula</taxon>
    </lineage>
</organism>
<comment type="caution">
    <text evidence="2">The sequence shown here is derived from an EMBL/GenBank/DDBJ whole genome shotgun (WGS) entry which is preliminary data.</text>
</comment>
<accession>A0A8S3ZB61</accession>
<dbReference type="InterPro" id="IPR002049">
    <property type="entry name" value="LE_dom"/>
</dbReference>
<dbReference type="EMBL" id="CAJHNH020002456">
    <property type="protein sequence ID" value="CAG5126794.1"/>
    <property type="molecule type" value="Genomic_DNA"/>
</dbReference>
<feature type="domain" description="Laminin EGF-like" evidence="1">
    <location>
        <begin position="17"/>
        <end position="50"/>
    </location>
</feature>
<evidence type="ECO:0000259" key="1">
    <source>
        <dbReference type="Pfam" id="PF00053"/>
    </source>
</evidence>